<protein>
    <recommendedName>
        <fullName evidence="3">Flagellar motor switch protein FliG C-terminal domain-containing protein</fullName>
    </recommendedName>
</protein>
<evidence type="ECO:0008006" key="3">
    <source>
        <dbReference type="Google" id="ProtNLM"/>
    </source>
</evidence>
<evidence type="ECO:0000313" key="2">
    <source>
        <dbReference type="Proteomes" id="UP001293791"/>
    </source>
</evidence>
<gene>
    <name evidence="1" type="ORF">Cyrtocomes_00555</name>
</gene>
<accession>A0ABU5L7T8</accession>
<evidence type="ECO:0000313" key="1">
    <source>
        <dbReference type="EMBL" id="MDZ5762184.1"/>
    </source>
</evidence>
<comment type="caution">
    <text evidence="1">The sequence shown here is derived from an EMBL/GenBank/DDBJ whole genome shotgun (WGS) entry which is preliminary data.</text>
</comment>
<name>A0ABU5L7T8_9RICK</name>
<proteinExistence type="predicted"/>
<dbReference type="Proteomes" id="UP001293791">
    <property type="component" value="Unassembled WGS sequence"/>
</dbReference>
<organism evidence="1 2">
    <name type="scientific">Candidatus Cyrtobacter comes</name>
    <dbReference type="NCBI Taxonomy" id="675776"/>
    <lineage>
        <taxon>Bacteria</taxon>
        <taxon>Pseudomonadati</taxon>
        <taxon>Pseudomonadota</taxon>
        <taxon>Alphaproteobacteria</taxon>
        <taxon>Rickettsiales</taxon>
        <taxon>Candidatus Midichloriaceae</taxon>
        <taxon>Candidatus Cyrtobacter</taxon>
    </lineage>
</organism>
<dbReference type="EMBL" id="JARGYT010000025">
    <property type="protein sequence ID" value="MDZ5762184.1"/>
    <property type="molecule type" value="Genomic_DNA"/>
</dbReference>
<reference evidence="1 2" key="1">
    <citation type="submission" date="2023-02" db="EMBL/GenBank/DDBJ databases">
        <title>Host association and intracellularity evolved multiple times independently in the Rickettsiales.</title>
        <authorList>
            <person name="Castelli M."/>
            <person name="Nardi T."/>
            <person name="Gammuto L."/>
            <person name="Bellinzona G."/>
            <person name="Sabaneyeva E."/>
            <person name="Potekhin A."/>
            <person name="Serra V."/>
            <person name="Petroni G."/>
            <person name="Sassera D."/>
        </authorList>
    </citation>
    <scope>NUCLEOTIDE SEQUENCE [LARGE SCALE GENOMIC DNA]</scope>
    <source>
        <strain evidence="1 2">BOD18</strain>
    </source>
</reference>
<keyword evidence="2" id="KW-1185">Reference proteome</keyword>
<sequence>MKDNFDIIGFINAIGKIRLAFLNSPTKGIAIFEIIILHRTKQGGLLEDLIMYLSNFGNNEKNPQNATIIKSLEASVKFIVLQLKDERALKILKQARDSVIDEISTNLIIQAAQA</sequence>
<dbReference type="RefSeq" id="WP_322497663.1">
    <property type="nucleotide sequence ID" value="NZ_JARGYT010000025.1"/>
</dbReference>